<keyword evidence="2" id="KW-1185">Reference proteome</keyword>
<proteinExistence type="predicted"/>
<evidence type="ECO:0000313" key="2">
    <source>
        <dbReference type="Proteomes" id="UP000193200"/>
    </source>
</evidence>
<dbReference type="OrthoDB" id="7367025at2"/>
<dbReference type="AlphaFoldDB" id="A0A1Y5T4G4"/>
<dbReference type="Proteomes" id="UP000193200">
    <property type="component" value="Unassembled WGS sequence"/>
</dbReference>
<protein>
    <submittedName>
        <fullName evidence="1">Uncharacterized protein</fullName>
    </submittedName>
</protein>
<gene>
    <name evidence="1" type="ORF">OCH7691_02355</name>
</gene>
<organism evidence="1 2">
    <name type="scientific">Oceanibacterium hippocampi</name>
    <dbReference type="NCBI Taxonomy" id="745714"/>
    <lineage>
        <taxon>Bacteria</taxon>
        <taxon>Pseudomonadati</taxon>
        <taxon>Pseudomonadota</taxon>
        <taxon>Alphaproteobacteria</taxon>
        <taxon>Sneathiellales</taxon>
        <taxon>Sneathiellaceae</taxon>
        <taxon>Oceanibacterium</taxon>
    </lineage>
</organism>
<dbReference type="RefSeq" id="WP_085883719.1">
    <property type="nucleotide sequence ID" value="NZ_FWFR01000002.1"/>
</dbReference>
<accession>A0A1Y5T4G4</accession>
<evidence type="ECO:0000313" key="1">
    <source>
        <dbReference type="EMBL" id="SLN55021.1"/>
    </source>
</evidence>
<name>A0A1Y5T4G4_9PROT</name>
<sequence length="153" mass="17267">MAAESPFAGERANALAAAERLAARFGMTLDEAARSDAAAPAQERKKTGGRGFAFWERELAEFMLLLDYRILLDKKRRAASLKAAEERGLDAAERRPARIANRTVRRNGRRLEPLRHARVLLTETSLRFSEIAELTGLDMYTVVGEKLKLRRQR</sequence>
<reference evidence="1 2" key="1">
    <citation type="submission" date="2017-03" db="EMBL/GenBank/DDBJ databases">
        <authorList>
            <person name="Afonso C.L."/>
            <person name="Miller P.J."/>
            <person name="Scott M.A."/>
            <person name="Spackman E."/>
            <person name="Goraichik I."/>
            <person name="Dimitrov K.M."/>
            <person name="Suarez D.L."/>
            <person name="Swayne D.E."/>
        </authorList>
    </citation>
    <scope>NUCLEOTIDE SEQUENCE [LARGE SCALE GENOMIC DNA]</scope>
    <source>
        <strain evidence="1 2">CECT 7691</strain>
    </source>
</reference>
<dbReference type="InParanoid" id="A0A1Y5T4G4"/>
<dbReference type="EMBL" id="FWFR01000002">
    <property type="protein sequence ID" value="SLN55021.1"/>
    <property type="molecule type" value="Genomic_DNA"/>
</dbReference>